<dbReference type="Proteomes" id="UP001449657">
    <property type="component" value="Chromosome"/>
</dbReference>
<protein>
    <submittedName>
        <fullName evidence="2">Uncharacterized protein</fullName>
    </submittedName>
</protein>
<accession>A0ABZ2Z1A0</accession>
<dbReference type="RefSeq" id="WP_341839088.1">
    <property type="nucleotide sequence ID" value="NZ_CP149792.1"/>
</dbReference>
<keyword evidence="3" id="KW-1185">Reference proteome</keyword>
<sequence length="156" mass="17068">MITLILYAAYEFLRLLTYANEESFSYNTIYSIAVHSWVLSVVFNAFEAATAIMTVLVVMKSAGRKINDSGRPALFAASTILFFWIKLIQVLVSLTTAMVTTPFLALMPNETLAYLFSGGITVLIYVSAMIPCAAIAASAAVTAIDMQFDLETQARQ</sequence>
<gene>
    <name evidence="2" type="ORF">WJU22_15480</name>
</gene>
<feature type="transmembrane region" description="Helical" evidence="1">
    <location>
        <begin position="37"/>
        <end position="59"/>
    </location>
</feature>
<evidence type="ECO:0000313" key="2">
    <source>
        <dbReference type="EMBL" id="WZN44299.1"/>
    </source>
</evidence>
<keyword evidence="1" id="KW-0812">Transmembrane</keyword>
<reference evidence="2 3" key="1">
    <citation type="submission" date="2024-03" db="EMBL/GenBank/DDBJ databases">
        <title>Chitinophaga caseinilytica sp. nov., a casein hydrolysing bacterium isolated from forest soil.</title>
        <authorList>
            <person name="Lee D.S."/>
            <person name="Han D.M."/>
            <person name="Baek J.H."/>
            <person name="Choi D.G."/>
            <person name="Jeon J.H."/>
            <person name="Jeon C.O."/>
        </authorList>
    </citation>
    <scope>NUCLEOTIDE SEQUENCE [LARGE SCALE GENOMIC DNA]</scope>
    <source>
        <strain evidence="2 3">KACC 19118</strain>
    </source>
</reference>
<evidence type="ECO:0000256" key="1">
    <source>
        <dbReference type="SAM" id="Phobius"/>
    </source>
</evidence>
<keyword evidence="1" id="KW-0472">Membrane</keyword>
<dbReference type="EMBL" id="CP150096">
    <property type="protein sequence ID" value="WZN44299.1"/>
    <property type="molecule type" value="Genomic_DNA"/>
</dbReference>
<name>A0ABZ2Z1A0_9BACT</name>
<evidence type="ECO:0000313" key="3">
    <source>
        <dbReference type="Proteomes" id="UP001449657"/>
    </source>
</evidence>
<proteinExistence type="predicted"/>
<feature type="transmembrane region" description="Helical" evidence="1">
    <location>
        <begin position="71"/>
        <end position="92"/>
    </location>
</feature>
<organism evidence="2 3">
    <name type="scientific">Chitinophaga caseinilytica</name>
    <dbReference type="NCBI Taxonomy" id="2267521"/>
    <lineage>
        <taxon>Bacteria</taxon>
        <taxon>Pseudomonadati</taxon>
        <taxon>Bacteroidota</taxon>
        <taxon>Chitinophagia</taxon>
        <taxon>Chitinophagales</taxon>
        <taxon>Chitinophagaceae</taxon>
        <taxon>Chitinophaga</taxon>
    </lineage>
</organism>
<feature type="transmembrane region" description="Helical" evidence="1">
    <location>
        <begin position="112"/>
        <end position="137"/>
    </location>
</feature>
<keyword evidence="1" id="KW-1133">Transmembrane helix</keyword>